<keyword evidence="2" id="KW-1185">Reference proteome</keyword>
<dbReference type="AlphaFoldDB" id="A0A368WBQ3"/>
<reference evidence="1 2" key="1">
    <citation type="submission" date="2018-07" db="EMBL/GenBank/DDBJ databases">
        <title>Genomic Encyclopedia of Type Strains, Phase III (KMG-III): the genomes of soil and plant-associated and newly described type strains.</title>
        <authorList>
            <person name="Whitman W."/>
        </authorList>
    </citation>
    <scope>NUCLEOTIDE SEQUENCE [LARGE SCALE GENOMIC DNA]</scope>
    <source>
        <strain evidence="1 2">CECT 7506</strain>
    </source>
</reference>
<name>A0A368WBQ3_9BACL</name>
<evidence type="ECO:0000313" key="1">
    <source>
        <dbReference type="EMBL" id="RCW51310.1"/>
    </source>
</evidence>
<dbReference type="RefSeq" id="WP_181873355.1">
    <property type="nucleotide sequence ID" value="NZ_QPJD01000002.1"/>
</dbReference>
<accession>A0A368WBQ3</accession>
<sequence length="89" mass="9844">MKQIVRLPGVPLLQINVTRLAMSQIEIRAMFEGESAAQEALHKLQALRAFEVNGLFESGILTATVDEEVAERALHLIHQIGGYTDTRGM</sequence>
<dbReference type="Proteomes" id="UP000252415">
    <property type="component" value="Unassembled WGS sequence"/>
</dbReference>
<gene>
    <name evidence="1" type="ORF">DFP97_102508</name>
</gene>
<protein>
    <submittedName>
        <fullName evidence="1">Uncharacterized protein</fullName>
    </submittedName>
</protein>
<dbReference type="EMBL" id="QPJD01000002">
    <property type="protein sequence ID" value="RCW51310.1"/>
    <property type="molecule type" value="Genomic_DNA"/>
</dbReference>
<comment type="caution">
    <text evidence="1">The sequence shown here is derived from an EMBL/GenBank/DDBJ whole genome shotgun (WGS) entry which is preliminary data.</text>
</comment>
<proteinExistence type="predicted"/>
<evidence type="ECO:0000313" key="2">
    <source>
        <dbReference type="Proteomes" id="UP000252415"/>
    </source>
</evidence>
<organism evidence="1 2">
    <name type="scientific">Paenibacillus prosopidis</name>
    <dbReference type="NCBI Taxonomy" id="630520"/>
    <lineage>
        <taxon>Bacteria</taxon>
        <taxon>Bacillati</taxon>
        <taxon>Bacillota</taxon>
        <taxon>Bacilli</taxon>
        <taxon>Bacillales</taxon>
        <taxon>Paenibacillaceae</taxon>
        <taxon>Paenibacillus</taxon>
    </lineage>
</organism>